<feature type="compositionally biased region" description="Low complexity" evidence="9">
    <location>
        <begin position="262"/>
        <end position="293"/>
    </location>
</feature>
<comment type="catalytic activity">
    <reaction evidence="1">
        <text>S-ubiquitinyl-[E2 ubiquitin-conjugating enzyme]-L-cysteine + [acceptor protein]-L-lysine = [E2 ubiquitin-conjugating enzyme]-L-cysteine + N(6)-ubiquitinyl-[acceptor protein]-L-lysine.</text>
        <dbReference type="EC" id="2.3.2.27"/>
    </reaction>
</comment>
<dbReference type="PANTHER" id="PTHR22937:SF136">
    <property type="entry name" value="RING-TYPE E3 UBIQUITIN TRANSFERASE"/>
    <property type="match status" value="1"/>
</dbReference>
<dbReference type="Gene3D" id="3.30.40.10">
    <property type="entry name" value="Zinc/RING finger domain, C3HC4 (zinc finger)"/>
    <property type="match status" value="1"/>
</dbReference>
<keyword evidence="3" id="KW-0808">Transferase</keyword>
<reference evidence="11 12" key="1">
    <citation type="submission" date="2023-10" db="EMBL/GenBank/DDBJ databases">
        <title>Chromosome-scale genome assembly provides insights into flower coloration mechanisms of Canna indica.</title>
        <authorList>
            <person name="Li C."/>
        </authorList>
    </citation>
    <scope>NUCLEOTIDE SEQUENCE [LARGE SCALE GENOMIC DNA]</scope>
    <source>
        <tissue evidence="11">Flower</tissue>
    </source>
</reference>
<evidence type="ECO:0000313" key="12">
    <source>
        <dbReference type="Proteomes" id="UP001327560"/>
    </source>
</evidence>
<protein>
    <recommendedName>
        <fullName evidence="2">RING-type E3 ubiquitin transferase</fullName>
        <ecNumber evidence="2">2.3.2.27</ecNumber>
    </recommendedName>
</protein>
<organism evidence="11 12">
    <name type="scientific">Canna indica</name>
    <name type="common">Indian-shot</name>
    <dbReference type="NCBI Taxonomy" id="4628"/>
    <lineage>
        <taxon>Eukaryota</taxon>
        <taxon>Viridiplantae</taxon>
        <taxon>Streptophyta</taxon>
        <taxon>Embryophyta</taxon>
        <taxon>Tracheophyta</taxon>
        <taxon>Spermatophyta</taxon>
        <taxon>Magnoliopsida</taxon>
        <taxon>Liliopsida</taxon>
        <taxon>Zingiberales</taxon>
        <taxon>Cannaceae</taxon>
        <taxon>Canna</taxon>
    </lineage>
</organism>
<evidence type="ECO:0000256" key="3">
    <source>
        <dbReference type="ARBA" id="ARBA00022679"/>
    </source>
</evidence>
<keyword evidence="5 8" id="KW-0863">Zinc-finger</keyword>
<dbReference type="Proteomes" id="UP001327560">
    <property type="component" value="Chromosome 5"/>
</dbReference>
<feature type="compositionally biased region" description="Polar residues" evidence="9">
    <location>
        <begin position="381"/>
        <end position="391"/>
    </location>
</feature>
<accession>A0AAQ3KMF7</accession>
<feature type="region of interest" description="Disordered" evidence="9">
    <location>
        <begin position="1"/>
        <end position="21"/>
    </location>
</feature>
<feature type="region of interest" description="Disordered" evidence="9">
    <location>
        <begin position="357"/>
        <end position="395"/>
    </location>
</feature>
<dbReference type="SMART" id="SM00184">
    <property type="entry name" value="RING"/>
    <property type="match status" value="1"/>
</dbReference>
<evidence type="ECO:0000256" key="5">
    <source>
        <dbReference type="ARBA" id="ARBA00022771"/>
    </source>
</evidence>
<evidence type="ECO:0000256" key="6">
    <source>
        <dbReference type="ARBA" id="ARBA00022786"/>
    </source>
</evidence>
<feature type="region of interest" description="Disordered" evidence="9">
    <location>
        <begin position="253"/>
        <end position="327"/>
    </location>
</feature>
<keyword evidence="4" id="KW-0479">Metal-binding</keyword>
<dbReference type="PROSITE" id="PS50089">
    <property type="entry name" value="ZF_RING_2"/>
    <property type="match status" value="1"/>
</dbReference>
<dbReference type="AlphaFoldDB" id="A0AAQ3KMF7"/>
<evidence type="ECO:0000259" key="10">
    <source>
        <dbReference type="PROSITE" id="PS50089"/>
    </source>
</evidence>
<dbReference type="PANTHER" id="PTHR22937">
    <property type="entry name" value="E3 UBIQUITIN-PROTEIN LIGASE RNF165"/>
    <property type="match status" value="1"/>
</dbReference>
<sequence>MEENEGKKAAEEHSFSRRSGIPFINQNNEVLGSHYSNRLRSTGRYNTRRDVQIGTREEYSYARAPFHYADSKAVAGSPSISSSTSSGNSASFWEQKNQTLLRDVAGSTGKQKEIEDLINIDMQVSMENVDSDAQGGLSRSEDTPKVMECFEPSVLQNISADSTQSSITTSKPHRQANGRFAFQNPDSSSSSIIHTSIAYRNSSHTSKPNSQRLISGIDRCRLKGLSCTSISDVLSSGCSSSDITHNKRVDTVRKRPSGTEISAARSKGASTSSSRSYVVCKDTGSGSSSSSTDQVMHQPVLRRTRNRPTIRDDSVLGRTSRGSTGESQMRLLLEGDDSAFPLHEPVMVPQYQWTQFSPSETPRESSSRPSLAFHNSYGRPGSSNHTSQSRLLSHPEDNTTRMFFRTLVDREGYRHSDMDGVSEVLSALERIEQDEALTYEQLLVLETSLVFGGLSFHDQHRDLRLDIDNMSYEELLALEEKMGTVSTALSEDQLSKCLKRSIYATTSLATGISVCGDDNLKCSICQEEYVGEDEVGELPCKHLHHATCIKQWLRLKNWCPICKLSALS</sequence>
<dbReference type="GO" id="GO:0008270">
    <property type="term" value="F:zinc ion binding"/>
    <property type="evidence" value="ECO:0007669"/>
    <property type="project" value="UniProtKB-KW"/>
</dbReference>
<proteinExistence type="predicted"/>
<dbReference type="InterPro" id="IPR001841">
    <property type="entry name" value="Znf_RING"/>
</dbReference>
<dbReference type="GO" id="GO:0061630">
    <property type="term" value="F:ubiquitin protein ligase activity"/>
    <property type="evidence" value="ECO:0007669"/>
    <property type="project" value="UniProtKB-EC"/>
</dbReference>
<gene>
    <name evidence="11" type="ORF">Cni_G17314</name>
</gene>
<dbReference type="EC" id="2.3.2.27" evidence="2"/>
<evidence type="ECO:0000256" key="7">
    <source>
        <dbReference type="ARBA" id="ARBA00022833"/>
    </source>
</evidence>
<keyword evidence="7" id="KW-0862">Zinc</keyword>
<evidence type="ECO:0000313" key="11">
    <source>
        <dbReference type="EMBL" id="WOL08561.1"/>
    </source>
</evidence>
<evidence type="ECO:0000256" key="8">
    <source>
        <dbReference type="PROSITE-ProRule" id="PRU00175"/>
    </source>
</evidence>
<keyword evidence="12" id="KW-1185">Reference proteome</keyword>
<feature type="compositionally biased region" description="Basic and acidic residues" evidence="9">
    <location>
        <begin position="1"/>
        <end position="15"/>
    </location>
</feature>
<evidence type="ECO:0000256" key="2">
    <source>
        <dbReference type="ARBA" id="ARBA00012483"/>
    </source>
</evidence>
<dbReference type="SUPFAM" id="SSF57850">
    <property type="entry name" value="RING/U-box"/>
    <property type="match status" value="1"/>
</dbReference>
<feature type="domain" description="RING-type" evidence="10">
    <location>
        <begin position="522"/>
        <end position="563"/>
    </location>
</feature>
<dbReference type="InterPro" id="IPR045191">
    <property type="entry name" value="MBR1/2-like"/>
</dbReference>
<dbReference type="EMBL" id="CP136894">
    <property type="protein sequence ID" value="WOL08561.1"/>
    <property type="molecule type" value="Genomic_DNA"/>
</dbReference>
<keyword evidence="6" id="KW-0833">Ubl conjugation pathway</keyword>
<dbReference type="Pfam" id="PF13639">
    <property type="entry name" value="zf-RING_2"/>
    <property type="match status" value="1"/>
</dbReference>
<evidence type="ECO:0000256" key="1">
    <source>
        <dbReference type="ARBA" id="ARBA00000900"/>
    </source>
</evidence>
<evidence type="ECO:0000256" key="9">
    <source>
        <dbReference type="SAM" id="MobiDB-lite"/>
    </source>
</evidence>
<dbReference type="InterPro" id="IPR013083">
    <property type="entry name" value="Znf_RING/FYVE/PHD"/>
</dbReference>
<name>A0AAQ3KMF7_9LILI</name>
<evidence type="ECO:0000256" key="4">
    <source>
        <dbReference type="ARBA" id="ARBA00022723"/>
    </source>
</evidence>